<dbReference type="InterPro" id="IPR036388">
    <property type="entry name" value="WH-like_DNA-bd_sf"/>
</dbReference>
<dbReference type="GO" id="GO:0003677">
    <property type="term" value="F:DNA binding"/>
    <property type="evidence" value="ECO:0007669"/>
    <property type="project" value="UniProtKB-KW"/>
</dbReference>
<dbReference type="CDD" id="cd06170">
    <property type="entry name" value="LuxR_C_like"/>
    <property type="match status" value="1"/>
</dbReference>
<evidence type="ECO:0000256" key="2">
    <source>
        <dbReference type="ARBA" id="ARBA00023125"/>
    </source>
</evidence>
<dbReference type="PRINTS" id="PR00038">
    <property type="entry name" value="HTHLUXR"/>
</dbReference>
<keyword evidence="2" id="KW-0238">DNA-binding</keyword>
<dbReference type="Proteomes" id="UP000655366">
    <property type="component" value="Unassembled WGS sequence"/>
</dbReference>
<sequence length="896" mass="96296">MTLPQATGTKLLIGRENIVDGAVNAIRSPGTGGVFLIGDSGFGKSVTSRMVAKILQRDMSVVSVHATSSLAKVPFGVLAAFLTDLPIDEANSPASILRTLWTNLEQSHRLRSHPLLLVVDDADHLDEGSARVIAELVSAGWAKVLITARHQPGPPHDLARLWYEGISERFELPPLNRDQVNQMCQGALGGPVAASSSDILWRASQGNPMLVQVLLDESCESESLVLQHGVWLFAGSLPRGAALRDTMRRRFLRLSEAEREALQLVALAEPVAHEAVVAISGAAAVAALVEHQLIRITDDDERVLRLWTPLYGEAIRIMVSVPRSLVLRAQLQTELTEEPATAEGALRRVSWALDCGLAVPDRLLIRTATLASQRFDNDLARRAAAQIAGSEHQPRAQVIIARAHYNCGEYTAAAALLEPVFATGSDVENLCIGSLLWGSTRLALAHPASALLTDADRVRLAGKRAAVAHPEKSTQILQETEDASALLELMALSAQGNFSALGDKLLALEQAPAAQLRTPETEVFILVTRAEWLCARGLPLQARIQLEQAIGLSHGESEQVFFFAEFIGLRLVLSLLEAGDWKGVDAALERFVADSGVGLIPFGGGFYVARCFLLLRQQRHAQALASVLAGVEPLRNNDPQQLFQLATAMAFYAAAALGQLDSAPELLADFESAQQGGPMLTRWYADAFVAAGKEHCSKDGTGLAELHGLADRLSTEATKAVELQALFLCLSLNDRSRLSRFRAVAAGCEGPWAAALLAYGQALDDGGAADFIRAAETLRAVGMTPLAAECFGTAVQMSRRDGDAPKTAWAQTGLDACIAELGYSEGWTPNAADVEKILTPRERTITSLALEGLTDRQIAERLHSSVRTVEGHLYRSYAKLGIGGRSELGFVPRLHS</sequence>
<evidence type="ECO:0000313" key="5">
    <source>
        <dbReference type="EMBL" id="MBG0738320.1"/>
    </source>
</evidence>
<proteinExistence type="predicted"/>
<dbReference type="EMBL" id="JADNYM010000003">
    <property type="protein sequence ID" value="MBG0738320.1"/>
    <property type="molecule type" value="Genomic_DNA"/>
</dbReference>
<dbReference type="SUPFAM" id="SSF46894">
    <property type="entry name" value="C-terminal effector domain of the bipartite response regulators"/>
    <property type="match status" value="1"/>
</dbReference>
<organism evidence="5 6">
    <name type="scientific">Arthrobacter terrae</name>
    <dbReference type="NCBI Taxonomy" id="2935737"/>
    <lineage>
        <taxon>Bacteria</taxon>
        <taxon>Bacillati</taxon>
        <taxon>Actinomycetota</taxon>
        <taxon>Actinomycetes</taxon>
        <taxon>Micrococcales</taxon>
        <taxon>Micrococcaceae</taxon>
        <taxon>Arthrobacter</taxon>
    </lineage>
</organism>
<keyword evidence="1" id="KW-0805">Transcription regulation</keyword>
<dbReference type="Pfam" id="PF13191">
    <property type="entry name" value="AAA_16"/>
    <property type="match status" value="1"/>
</dbReference>
<dbReference type="GO" id="GO:0006355">
    <property type="term" value="P:regulation of DNA-templated transcription"/>
    <property type="evidence" value="ECO:0007669"/>
    <property type="project" value="InterPro"/>
</dbReference>
<dbReference type="Gene3D" id="3.40.50.300">
    <property type="entry name" value="P-loop containing nucleotide triphosphate hydrolases"/>
    <property type="match status" value="1"/>
</dbReference>
<dbReference type="PANTHER" id="PTHR44688">
    <property type="entry name" value="DNA-BINDING TRANSCRIPTIONAL ACTIVATOR DEVR_DOSR"/>
    <property type="match status" value="1"/>
</dbReference>
<evidence type="ECO:0000313" key="6">
    <source>
        <dbReference type="Proteomes" id="UP000655366"/>
    </source>
</evidence>
<dbReference type="InterPro" id="IPR016032">
    <property type="entry name" value="Sig_transdc_resp-reg_C-effctor"/>
</dbReference>
<dbReference type="SMART" id="SM00421">
    <property type="entry name" value="HTH_LUXR"/>
    <property type="match status" value="1"/>
</dbReference>
<keyword evidence="6" id="KW-1185">Reference proteome</keyword>
<dbReference type="RefSeq" id="WP_196395270.1">
    <property type="nucleotide sequence ID" value="NZ_JADNYM010000003.1"/>
</dbReference>
<dbReference type="InterPro" id="IPR041664">
    <property type="entry name" value="AAA_16"/>
</dbReference>
<comment type="caution">
    <text evidence="5">The sequence shown here is derived from an EMBL/GenBank/DDBJ whole genome shotgun (WGS) entry which is preliminary data.</text>
</comment>
<dbReference type="Pfam" id="PF00196">
    <property type="entry name" value="GerE"/>
    <property type="match status" value="1"/>
</dbReference>
<dbReference type="InterPro" id="IPR003593">
    <property type="entry name" value="AAA+_ATPase"/>
</dbReference>
<dbReference type="InterPro" id="IPR027417">
    <property type="entry name" value="P-loop_NTPase"/>
</dbReference>
<evidence type="ECO:0000259" key="4">
    <source>
        <dbReference type="PROSITE" id="PS50043"/>
    </source>
</evidence>
<protein>
    <submittedName>
        <fullName evidence="5">AAA family ATPase</fullName>
    </submittedName>
</protein>
<dbReference type="InterPro" id="IPR000792">
    <property type="entry name" value="Tscrpt_reg_LuxR_C"/>
</dbReference>
<feature type="domain" description="HTH luxR-type" evidence="4">
    <location>
        <begin position="831"/>
        <end position="896"/>
    </location>
</feature>
<reference evidence="5 6" key="1">
    <citation type="submission" date="2020-11" db="EMBL/GenBank/DDBJ databases">
        <title>Arthrobacter antarcticus sp. nov., isolated from Antarctic Soil.</title>
        <authorList>
            <person name="Li J."/>
        </authorList>
    </citation>
    <scope>NUCLEOTIDE SEQUENCE [LARGE SCALE GENOMIC DNA]</scope>
    <source>
        <strain evidence="5 6">Z1-20</strain>
    </source>
</reference>
<evidence type="ECO:0000256" key="1">
    <source>
        <dbReference type="ARBA" id="ARBA00023015"/>
    </source>
</evidence>
<gene>
    <name evidence="5" type="ORF">IV500_02595</name>
</gene>
<evidence type="ECO:0000256" key="3">
    <source>
        <dbReference type="ARBA" id="ARBA00023163"/>
    </source>
</evidence>
<dbReference type="Gene3D" id="1.10.10.10">
    <property type="entry name" value="Winged helix-like DNA-binding domain superfamily/Winged helix DNA-binding domain"/>
    <property type="match status" value="1"/>
</dbReference>
<dbReference type="SMART" id="SM00382">
    <property type="entry name" value="AAA"/>
    <property type="match status" value="1"/>
</dbReference>
<accession>A0A931CLF4</accession>
<dbReference type="PROSITE" id="PS50043">
    <property type="entry name" value="HTH_LUXR_2"/>
    <property type="match status" value="1"/>
</dbReference>
<dbReference type="PANTHER" id="PTHR44688:SF16">
    <property type="entry name" value="DNA-BINDING TRANSCRIPTIONAL ACTIVATOR DEVR_DOSR"/>
    <property type="match status" value="1"/>
</dbReference>
<dbReference type="AlphaFoldDB" id="A0A931CLF4"/>
<dbReference type="SUPFAM" id="SSF52540">
    <property type="entry name" value="P-loop containing nucleoside triphosphate hydrolases"/>
    <property type="match status" value="1"/>
</dbReference>
<name>A0A931CLF4_9MICC</name>
<keyword evidence="3" id="KW-0804">Transcription</keyword>